<feature type="transmembrane region" description="Helical" evidence="1">
    <location>
        <begin position="60"/>
        <end position="82"/>
    </location>
</feature>
<proteinExistence type="predicted"/>
<accession>A0ABP8Z3C4</accession>
<keyword evidence="3" id="KW-1185">Reference proteome</keyword>
<sequence>MKRWPLIVLLAAGIVCAGIGVQLTGNPFQPAKHGWTAYAPLSGATYRPVDVTWLVWAPRIGVVLLALGAGCAGAALAALVLLQRGRIRARPAD</sequence>
<gene>
    <name evidence="2" type="ORF">GCM10025783_16600</name>
</gene>
<keyword evidence="1" id="KW-1133">Transmembrane helix</keyword>
<protein>
    <submittedName>
        <fullName evidence="2">Uncharacterized protein</fullName>
    </submittedName>
</protein>
<dbReference type="Proteomes" id="UP001500121">
    <property type="component" value="Unassembled WGS sequence"/>
</dbReference>
<dbReference type="EMBL" id="BAABLP010000003">
    <property type="protein sequence ID" value="GAA4745469.1"/>
    <property type="molecule type" value="Genomic_DNA"/>
</dbReference>
<name>A0ABP8Z3C4_9MICO</name>
<keyword evidence="1" id="KW-0812">Transmembrane</keyword>
<reference evidence="3" key="1">
    <citation type="journal article" date="2019" name="Int. J. Syst. Evol. Microbiol.">
        <title>The Global Catalogue of Microorganisms (GCM) 10K type strain sequencing project: providing services to taxonomists for standard genome sequencing and annotation.</title>
        <authorList>
            <consortium name="The Broad Institute Genomics Platform"/>
            <consortium name="The Broad Institute Genome Sequencing Center for Infectious Disease"/>
            <person name="Wu L."/>
            <person name="Ma J."/>
        </authorList>
    </citation>
    <scope>NUCLEOTIDE SEQUENCE [LARGE SCALE GENOMIC DNA]</scope>
    <source>
        <strain evidence="3">JCM 19015</strain>
    </source>
</reference>
<comment type="caution">
    <text evidence="2">The sequence shown here is derived from an EMBL/GenBank/DDBJ whole genome shotgun (WGS) entry which is preliminary data.</text>
</comment>
<evidence type="ECO:0000256" key="1">
    <source>
        <dbReference type="SAM" id="Phobius"/>
    </source>
</evidence>
<evidence type="ECO:0000313" key="3">
    <source>
        <dbReference type="Proteomes" id="UP001500121"/>
    </source>
</evidence>
<evidence type="ECO:0000313" key="2">
    <source>
        <dbReference type="EMBL" id="GAA4745469.1"/>
    </source>
</evidence>
<keyword evidence="1" id="KW-0472">Membrane</keyword>
<dbReference type="RefSeq" id="WP_345480644.1">
    <property type="nucleotide sequence ID" value="NZ_BAABLP010000003.1"/>
</dbReference>
<organism evidence="2 3">
    <name type="scientific">Amnibacterium soli</name>
    <dbReference type="NCBI Taxonomy" id="1282736"/>
    <lineage>
        <taxon>Bacteria</taxon>
        <taxon>Bacillati</taxon>
        <taxon>Actinomycetota</taxon>
        <taxon>Actinomycetes</taxon>
        <taxon>Micrococcales</taxon>
        <taxon>Microbacteriaceae</taxon>
        <taxon>Amnibacterium</taxon>
    </lineage>
</organism>